<evidence type="ECO:0000313" key="1">
    <source>
        <dbReference type="Ensembl" id="ENSGACP00000015999.1"/>
    </source>
</evidence>
<reference evidence="1" key="1">
    <citation type="submission" date="2006-01" db="EMBL/GenBank/DDBJ databases">
        <authorList>
            <person name="Lindblad-Toh K."/>
            <person name="Mauceli E."/>
            <person name="Grabherr M."/>
            <person name="Chang J.L."/>
            <person name="Lander E.S."/>
        </authorList>
    </citation>
    <scope>NUCLEOTIDE SEQUENCE [LARGE SCALE GENOMIC DNA]</scope>
</reference>
<dbReference type="Bgee" id="ENSGACG00000012094">
    <property type="expression patterns" value="Expressed in diencephalon and 2 other cell types or tissues"/>
</dbReference>
<dbReference type="InParanoid" id="G3PEH5"/>
<protein>
    <submittedName>
        <fullName evidence="1">Uncharacterized protein</fullName>
    </submittedName>
</protein>
<name>G3PEH5_GASAC</name>
<reference evidence="1" key="2">
    <citation type="submission" date="2024-04" db="UniProtKB">
        <authorList>
            <consortium name="Ensembl"/>
        </authorList>
    </citation>
    <scope>IDENTIFICATION</scope>
</reference>
<dbReference type="Ensembl" id="ENSGACT00000016030.1">
    <property type="protein sequence ID" value="ENSGACP00000015999.1"/>
    <property type="gene ID" value="ENSGACG00000012094.1"/>
</dbReference>
<organism evidence="1">
    <name type="scientific">Gasterosteus aculeatus</name>
    <name type="common">Three-spined stickleback</name>
    <dbReference type="NCBI Taxonomy" id="69293"/>
    <lineage>
        <taxon>Eukaryota</taxon>
        <taxon>Metazoa</taxon>
        <taxon>Chordata</taxon>
        <taxon>Craniata</taxon>
        <taxon>Vertebrata</taxon>
        <taxon>Euteleostomi</taxon>
        <taxon>Actinopterygii</taxon>
        <taxon>Neopterygii</taxon>
        <taxon>Teleostei</taxon>
        <taxon>Neoteleostei</taxon>
        <taxon>Acanthomorphata</taxon>
        <taxon>Eupercaria</taxon>
        <taxon>Perciformes</taxon>
        <taxon>Cottioidei</taxon>
        <taxon>Gasterosteales</taxon>
        <taxon>Gasterosteidae</taxon>
        <taxon>Gasterosteus</taxon>
    </lineage>
</organism>
<proteinExistence type="predicted"/>
<sequence>MTSIPSSEGCSRSPSPILDPVLIQEHNYYPDEELRIVLAGQAPVPALTGHVERLHNSVHTSVQPEQSRRVHKAVGDVAAAQGAERY</sequence>
<dbReference type="AlphaFoldDB" id="G3PEH5"/>
<accession>G3PEH5</accession>